<evidence type="ECO:0000256" key="4">
    <source>
        <dbReference type="SAM" id="MobiDB-lite"/>
    </source>
</evidence>
<keyword evidence="2 3" id="KW-0067">ATP-binding</keyword>
<dbReference type="SUPFAM" id="SSF56112">
    <property type="entry name" value="Protein kinase-like (PK-like)"/>
    <property type="match status" value="1"/>
</dbReference>
<evidence type="ECO:0000313" key="7">
    <source>
        <dbReference type="EMBL" id="CAE4594533.1"/>
    </source>
</evidence>
<evidence type="ECO:0000256" key="1">
    <source>
        <dbReference type="ARBA" id="ARBA00022741"/>
    </source>
</evidence>
<keyword evidence="1 3" id="KW-0547">Nucleotide-binding</keyword>
<dbReference type="InterPro" id="IPR051681">
    <property type="entry name" value="Ser/Thr_Kinases-Pseudokinases"/>
</dbReference>
<feature type="domain" description="Protein kinase" evidence="6">
    <location>
        <begin position="325"/>
        <end position="605"/>
    </location>
</feature>
<dbReference type="Pfam" id="PF00069">
    <property type="entry name" value="Pkinase"/>
    <property type="match status" value="1"/>
</dbReference>
<dbReference type="PROSITE" id="PS00108">
    <property type="entry name" value="PROTEIN_KINASE_ST"/>
    <property type="match status" value="1"/>
</dbReference>
<dbReference type="PROSITE" id="PS50011">
    <property type="entry name" value="PROTEIN_KINASE_DOM"/>
    <property type="match status" value="1"/>
</dbReference>
<feature type="transmembrane region" description="Helical" evidence="5">
    <location>
        <begin position="82"/>
        <end position="101"/>
    </location>
</feature>
<feature type="binding site" evidence="3">
    <location>
        <position position="352"/>
    </location>
    <ligand>
        <name>ATP</name>
        <dbReference type="ChEBI" id="CHEBI:30616"/>
    </ligand>
</feature>
<evidence type="ECO:0000259" key="6">
    <source>
        <dbReference type="PROSITE" id="PS50011"/>
    </source>
</evidence>
<feature type="transmembrane region" description="Helical" evidence="5">
    <location>
        <begin position="47"/>
        <end position="70"/>
    </location>
</feature>
<dbReference type="PROSITE" id="PS00107">
    <property type="entry name" value="PROTEIN_KINASE_ATP"/>
    <property type="match status" value="1"/>
</dbReference>
<dbReference type="InterPro" id="IPR017441">
    <property type="entry name" value="Protein_kinase_ATP_BS"/>
</dbReference>
<feature type="compositionally biased region" description="Polar residues" evidence="4">
    <location>
        <begin position="268"/>
        <end position="281"/>
    </location>
</feature>
<keyword evidence="5" id="KW-0812">Transmembrane</keyword>
<feature type="region of interest" description="Disordered" evidence="4">
    <location>
        <begin position="530"/>
        <end position="551"/>
    </location>
</feature>
<evidence type="ECO:0000256" key="3">
    <source>
        <dbReference type="PROSITE-ProRule" id="PRU10141"/>
    </source>
</evidence>
<dbReference type="GO" id="GO:0005524">
    <property type="term" value="F:ATP binding"/>
    <property type="evidence" value="ECO:0007669"/>
    <property type="project" value="UniProtKB-UniRule"/>
</dbReference>
<gene>
    <name evidence="7" type="ORF">AMON00008_LOCUS25943</name>
</gene>
<dbReference type="EMBL" id="HBNR01037616">
    <property type="protein sequence ID" value="CAE4594533.1"/>
    <property type="molecule type" value="Transcribed_RNA"/>
</dbReference>
<feature type="transmembrane region" description="Helical" evidence="5">
    <location>
        <begin position="205"/>
        <end position="225"/>
    </location>
</feature>
<proteinExistence type="predicted"/>
<dbReference type="GO" id="GO:0004674">
    <property type="term" value="F:protein serine/threonine kinase activity"/>
    <property type="evidence" value="ECO:0007669"/>
    <property type="project" value="TreeGrafter"/>
</dbReference>
<feature type="region of interest" description="Disordered" evidence="4">
    <location>
        <begin position="641"/>
        <end position="667"/>
    </location>
</feature>
<keyword evidence="5" id="KW-1133">Transmembrane helix</keyword>
<accession>A0A7S4QUQ0</accession>
<feature type="compositionally biased region" description="Basic and acidic residues" evidence="4">
    <location>
        <begin position="257"/>
        <end position="266"/>
    </location>
</feature>
<protein>
    <recommendedName>
        <fullName evidence="6">Protein kinase domain-containing protein</fullName>
    </recommendedName>
</protein>
<dbReference type="InterPro" id="IPR011009">
    <property type="entry name" value="Kinase-like_dom_sf"/>
</dbReference>
<reference evidence="7" key="1">
    <citation type="submission" date="2021-01" db="EMBL/GenBank/DDBJ databases">
        <authorList>
            <person name="Corre E."/>
            <person name="Pelletier E."/>
            <person name="Niang G."/>
            <person name="Scheremetjew M."/>
            <person name="Finn R."/>
            <person name="Kale V."/>
            <person name="Holt S."/>
            <person name="Cochrane G."/>
            <person name="Meng A."/>
            <person name="Brown T."/>
            <person name="Cohen L."/>
        </authorList>
    </citation>
    <scope>NUCLEOTIDE SEQUENCE</scope>
    <source>
        <strain evidence="7">CCMP3105</strain>
    </source>
</reference>
<keyword evidence="5" id="KW-0472">Membrane</keyword>
<feature type="transmembrane region" description="Helical" evidence="5">
    <location>
        <begin position="113"/>
        <end position="138"/>
    </location>
</feature>
<dbReference type="AlphaFoldDB" id="A0A7S4QUQ0"/>
<sequence>MRRLRPRGQGHSGSARRPWTLRFESREAEQGFLRRRKGELVRRTQHMLAIASLLAVCTLAVLTLLMRWHLQQETDLSTALHRAHLAILSSLVVFYFVHLAATTERLKGRVSPFAFEVSAVVAMCATMAVVVLAAPARMCRLAQRDFKRELAMGYDSDSTPLLVISGMITVAHLGLPIRWFVMLPLALGGVLLHLIMLASGSSEPLFGQFLNLACLIFITATASLNKRLAETDERKAFREVLRERSLRCEAEYRLEQAKDQGRRGHPQDGQSDIHSTEGSLPTTAPSGAVFDALFHEDADVPSQLARIAAIGEQERWRIQDEEVTVSPVNKLGSGSFGNVVRGIFCGMHVAVKTPQAKLEDATALPDMCHEIRILRRLRHPRIVTTYGAILVPEQHRIALVLELVVGVTLRNFILDDSLVDSPSCLARYQIMIGISQALWYMHTRSPRVVHGDLKSSNVMVERVGDGAHPKLLDFGLSRVLTRNAQPLGGTRDWVAPEVSGGNGKAKCSADVYSFGLLIVFVAAGVPPPARPAGGDRRKQQHRACSGPLSSPTWPPECPFKGSCDAVVRACLQDDEAQRPPVREIRGKLLDLPREMDFGQDGEPFLEDVRLLPAELGREAPVTEPAPGSQLAALPESRLLAGSAAEEGRAPSRSGSSSPSPPRVPVRRPLPLQEETSAAAVEASLLVAISRWNFNYSPMRRFCCDMHAGLHFAQQAVLAAAAQPCNPRPLTRSWDQCKACGILGIDGPVCDMCGSEQDAASQPSSQP</sequence>
<evidence type="ECO:0000256" key="2">
    <source>
        <dbReference type="ARBA" id="ARBA00022840"/>
    </source>
</evidence>
<dbReference type="InterPro" id="IPR000719">
    <property type="entry name" value="Prot_kinase_dom"/>
</dbReference>
<feature type="transmembrane region" description="Helical" evidence="5">
    <location>
        <begin position="180"/>
        <end position="199"/>
    </location>
</feature>
<evidence type="ECO:0000256" key="5">
    <source>
        <dbReference type="SAM" id="Phobius"/>
    </source>
</evidence>
<dbReference type="InterPro" id="IPR008271">
    <property type="entry name" value="Ser/Thr_kinase_AS"/>
</dbReference>
<organism evidence="7">
    <name type="scientific">Alexandrium monilatum</name>
    <dbReference type="NCBI Taxonomy" id="311494"/>
    <lineage>
        <taxon>Eukaryota</taxon>
        <taxon>Sar</taxon>
        <taxon>Alveolata</taxon>
        <taxon>Dinophyceae</taxon>
        <taxon>Gonyaulacales</taxon>
        <taxon>Pyrocystaceae</taxon>
        <taxon>Alexandrium</taxon>
    </lineage>
</organism>
<name>A0A7S4QUQ0_9DINO</name>
<feature type="region of interest" description="Disordered" evidence="4">
    <location>
        <begin position="257"/>
        <end position="281"/>
    </location>
</feature>
<dbReference type="PANTHER" id="PTHR44329">
    <property type="entry name" value="SERINE/THREONINE-PROTEIN KINASE TNNI3K-RELATED"/>
    <property type="match status" value="1"/>
</dbReference>
<dbReference type="Gene3D" id="1.10.510.10">
    <property type="entry name" value="Transferase(Phosphotransferase) domain 1"/>
    <property type="match status" value="1"/>
</dbReference>
<dbReference type="SMART" id="SM00220">
    <property type="entry name" value="S_TKc"/>
    <property type="match status" value="1"/>
</dbReference>